<dbReference type="EMBL" id="JAESWB010000005">
    <property type="protein sequence ID" value="MBL4950772.1"/>
    <property type="molecule type" value="Genomic_DNA"/>
</dbReference>
<keyword evidence="9 12" id="KW-0472">Membrane</keyword>
<keyword evidence="6" id="KW-0560">Oxidoreductase</keyword>
<dbReference type="PANTHER" id="PTHR35457:SF1">
    <property type="entry name" value="HEME A SYNTHASE"/>
    <property type="match status" value="1"/>
</dbReference>
<feature type="transmembrane region" description="Helical" evidence="12">
    <location>
        <begin position="151"/>
        <end position="172"/>
    </location>
</feature>
<evidence type="ECO:0000256" key="2">
    <source>
        <dbReference type="ARBA" id="ARBA00022475"/>
    </source>
</evidence>
<feature type="transmembrane region" description="Helical" evidence="12">
    <location>
        <begin position="58"/>
        <end position="81"/>
    </location>
</feature>
<protein>
    <submittedName>
        <fullName evidence="13">Heme A synthase</fullName>
    </submittedName>
</protein>
<evidence type="ECO:0000256" key="12">
    <source>
        <dbReference type="SAM" id="Phobius"/>
    </source>
</evidence>
<dbReference type="InterPro" id="IPR003780">
    <property type="entry name" value="COX15/CtaA_fam"/>
</dbReference>
<evidence type="ECO:0000256" key="1">
    <source>
        <dbReference type="ARBA" id="ARBA00004141"/>
    </source>
</evidence>
<feature type="transmembrane region" description="Helical" evidence="12">
    <location>
        <begin position="115"/>
        <end position="139"/>
    </location>
</feature>
<dbReference type="Proteomes" id="UP000623967">
    <property type="component" value="Unassembled WGS sequence"/>
</dbReference>
<keyword evidence="5 12" id="KW-1133">Transmembrane helix</keyword>
<dbReference type="Pfam" id="PF02628">
    <property type="entry name" value="COX15-CtaA"/>
    <property type="match status" value="1"/>
</dbReference>
<dbReference type="PANTHER" id="PTHR35457">
    <property type="entry name" value="HEME A SYNTHASE"/>
    <property type="match status" value="1"/>
</dbReference>
<evidence type="ECO:0000256" key="9">
    <source>
        <dbReference type="ARBA" id="ARBA00023136"/>
    </source>
</evidence>
<feature type="transmembrane region" description="Helical" evidence="12">
    <location>
        <begin position="88"/>
        <end position="109"/>
    </location>
</feature>
<keyword evidence="8" id="KW-0350">Heme biosynthesis</keyword>
<keyword evidence="3 12" id="KW-0812">Transmembrane</keyword>
<gene>
    <name evidence="13" type="ORF">JK635_00745</name>
</gene>
<name>A0ABS1THM7_9BACI</name>
<feature type="transmembrane region" description="Helical" evidence="12">
    <location>
        <begin position="206"/>
        <end position="225"/>
    </location>
</feature>
<evidence type="ECO:0000313" key="14">
    <source>
        <dbReference type="Proteomes" id="UP000623967"/>
    </source>
</evidence>
<proteinExistence type="predicted"/>
<evidence type="ECO:0000256" key="3">
    <source>
        <dbReference type="ARBA" id="ARBA00022692"/>
    </source>
</evidence>
<evidence type="ECO:0000256" key="7">
    <source>
        <dbReference type="ARBA" id="ARBA00023004"/>
    </source>
</evidence>
<evidence type="ECO:0000256" key="11">
    <source>
        <dbReference type="ARBA" id="ARBA00023444"/>
    </source>
</evidence>
<sequence length="293" mass="32630">MRYFWLSFTAAALIFLVNIIGFIDTMTNSAMGCGSGYPLCNGKLIPDFTDYHSVIEYTHRIVVVLASILLFVVSAISWFRYKSQTIKWLVLFAIVGILGESTLGALTVILPLSPFLLAAHLGIALISFSALANISYVIYHQEKNIRHQGRLPTSFAYISWFVFFFLYLAIYFGGYVSKTGSGGAFRGFPIPTEHFSEVGNAFWVDVIHRLFALVLVILFVILFAYAKKYHLTRPDLYRLSGICLLLIVLQALSGALLIYTHLSLGAVLVHVSIVSLLVATLSIICIQSWIKPD</sequence>
<reference evidence="13 14" key="1">
    <citation type="submission" date="2021-01" db="EMBL/GenBank/DDBJ databases">
        <title>Genome public.</title>
        <authorList>
            <person name="Liu C."/>
            <person name="Sun Q."/>
        </authorList>
    </citation>
    <scope>NUCLEOTIDE SEQUENCE [LARGE SCALE GENOMIC DNA]</scope>
    <source>
        <strain evidence="13 14">YIM B02564</strain>
    </source>
</reference>
<evidence type="ECO:0000256" key="5">
    <source>
        <dbReference type="ARBA" id="ARBA00022989"/>
    </source>
</evidence>
<comment type="subcellular location">
    <subcellularLocation>
        <location evidence="1">Membrane</location>
        <topology evidence="1">Multi-pass membrane protein</topology>
    </subcellularLocation>
</comment>
<dbReference type="InterPro" id="IPR050450">
    <property type="entry name" value="COX15/CtaA_HemeA_synthase"/>
</dbReference>
<comment type="pathway">
    <text evidence="11">Porphyrin-containing compound metabolism.</text>
</comment>
<organism evidence="13 14">
    <name type="scientific">Neobacillus paridis</name>
    <dbReference type="NCBI Taxonomy" id="2803862"/>
    <lineage>
        <taxon>Bacteria</taxon>
        <taxon>Bacillati</taxon>
        <taxon>Bacillota</taxon>
        <taxon>Bacilli</taxon>
        <taxon>Bacillales</taxon>
        <taxon>Bacillaceae</taxon>
        <taxon>Neobacillus</taxon>
    </lineage>
</organism>
<evidence type="ECO:0000256" key="6">
    <source>
        <dbReference type="ARBA" id="ARBA00023002"/>
    </source>
</evidence>
<evidence type="ECO:0000313" key="13">
    <source>
        <dbReference type="EMBL" id="MBL4950772.1"/>
    </source>
</evidence>
<comment type="caution">
    <text evidence="13">The sequence shown here is derived from an EMBL/GenBank/DDBJ whole genome shotgun (WGS) entry which is preliminary data.</text>
</comment>
<keyword evidence="2" id="KW-1003">Cell membrane</keyword>
<evidence type="ECO:0000256" key="4">
    <source>
        <dbReference type="ARBA" id="ARBA00022723"/>
    </source>
</evidence>
<dbReference type="RefSeq" id="WP_202651434.1">
    <property type="nucleotide sequence ID" value="NZ_JAESWB010000005.1"/>
</dbReference>
<keyword evidence="10" id="KW-1015">Disulfide bond</keyword>
<feature type="transmembrane region" description="Helical" evidence="12">
    <location>
        <begin position="237"/>
        <end position="259"/>
    </location>
</feature>
<feature type="transmembrane region" description="Helical" evidence="12">
    <location>
        <begin position="265"/>
        <end position="290"/>
    </location>
</feature>
<evidence type="ECO:0000256" key="10">
    <source>
        <dbReference type="ARBA" id="ARBA00023157"/>
    </source>
</evidence>
<accession>A0ABS1THM7</accession>
<keyword evidence="7" id="KW-0408">Iron</keyword>
<keyword evidence="4" id="KW-0479">Metal-binding</keyword>
<evidence type="ECO:0000256" key="8">
    <source>
        <dbReference type="ARBA" id="ARBA00023133"/>
    </source>
</evidence>
<keyword evidence="14" id="KW-1185">Reference proteome</keyword>